<dbReference type="Proteomes" id="UP001596157">
    <property type="component" value="Unassembled WGS sequence"/>
</dbReference>
<evidence type="ECO:0000256" key="6">
    <source>
        <dbReference type="ARBA" id="ARBA00022598"/>
    </source>
</evidence>
<dbReference type="PROSITE" id="PS51483">
    <property type="entry name" value="B5"/>
    <property type="match status" value="1"/>
</dbReference>
<evidence type="ECO:0000256" key="8">
    <source>
        <dbReference type="ARBA" id="ARBA00022741"/>
    </source>
</evidence>
<dbReference type="InterPro" id="IPR020825">
    <property type="entry name" value="Phe-tRNA_synthase-like_B3/B4"/>
</dbReference>
<sequence length="846" mass="89561">MRLPVSWLTQQLELDDDTKDLSPEQVAEAFTRIGIEVEELRPLGPVTGPLVVGRVAEIEELTEFKKPIRFCTVEIGDPLITDPLDDDPDPVDPHAPATTQVICGARNFAEGDLVVVALPGAVLPGGFAIGQRKTYGRVSKGMICSLSELGIGDDHSGILVLPSGEADPGDDAVELLGLTDTVIELAPTPDMGHCFSVRGLARELACALDLRVIDPAAVEVPVAEGDVVPVSIEDPDGCSRFVLRRVTGIDPTAPTPWFIRGRLALAGIRSISLAVDVTNYVMLETGQPMHAFDTAKVSGGFTIRRAAAGEKLVTLDDVTRTLDPDDIVVCDESGPISLAGVMGGASTEITPESTDILLEAAVWDPASIARAVRRHKLPSEASKRFERVVDPALPPSALERAARLLRQNGEGRVLPGRTDEGAPAMPAPVVMAMDLPDRVAGIRYARGVTVARLQQVGCTVEVGTDADGTPIVTAHPPSWRADLQQPADLVEEVLRLQGYDTIPTELPSAPPGRGLTASQRRKRAVGRALAEHGYVEVLPFPFVDPSVFDAFGLPADDSRRRTLSVMNPLEADRHALATTLLPGLLDAVVRNVSRGARDLSLFHIGQVVLPRHASAPMPEVGVAGRPSEEELISLGSALPNQPVHVAAVLAGNRTRPGWWGAGEAAGWADAVQAARTVAEAAGVELTVHASDLLPWHPGRCAELRVGGFPVGHAGELHPKVVEALGLPARTCAMELDLDALPLVERRPVPRVSPYPPVLLDVALVVGADVPAAEVAGALRAGGGELLEDVSLFDVYSGEQVGEGKRSLAYALRFRAEDRTLTVEEATAARDTAVAVATERFGAVLRG</sequence>
<dbReference type="InterPro" id="IPR004532">
    <property type="entry name" value="Phe-tRNA-ligase_IIc_bsu_bact"/>
</dbReference>
<dbReference type="EC" id="6.1.1.20" evidence="15"/>
<dbReference type="SMART" id="SM00896">
    <property type="entry name" value="FDX-ACB"/>
    <property type="match status" value="1"/>
</dbReference>
<dbReference type="EMBL" id="JBHSKF010000005">
    <property type="protein sequence ID" value="MFC5287995.1"/>
    <property type="molecule type" value="Genomic_DNA"/>
</dbReference>
<evidence type="ECO:0000259" key="17">
    <source>
        <dbReference type="PROSITE" id="PS50886"/>
    </source>
</evidence>
<dbReference type="SUPFAM" id="SSF46955">
    <property type="entry name" value="Putative DNA-binding domain"/>
    <property type="match status" value="1"/>
</dbReference>
<dbReference type="PROSITE" id="PS51447">
    <property type="entry name" value="FDX_ACB"/>
    <property type="match status" value="1"/>
</dbReference>
<evidence type="ECO:0000256" key="16">
    <source>
        <dbReference type="PROSITE-ProRule" id="PRU00209"/>
    </source>
</evidence>
<feature type="domain" description="FDX-ACB" evidence="18">
    <location>
        <begin position="752"/>
        <end position="845"/>
    </location>
</feature>
<comment type="cofactor">
    <cofactor evidence="15">
        <name>Mg(2+)</name>
        <dbReference type="ChEBI" id="CHEBI:18420"/>
    </cofactor>
    <text evidence="15">Binds 2 magnesium ions per tetramer.</text>
</comment>
<keyword evidence="5 16" id="KW-0820">tRNA-binding</keyword>
<dbReference type="Gene3D" id="3.50.40.10">
    <property type="entry name" value="Phenylalanyl-trna Synthetase, Chain B, domain 3"/>
    <property type="match status" value="1"/>
</dbReference>
<evidence type="ECO:0000256" key="3">
    <source>
        <dbReference type="ARBA" id="ARBA00011209"/>
    </source>
</evidence>
<comment type="catalytic activity">
    <reaction evidence="14 15">
        <text>tRNA(Phe) + L-phenylalanine + ATP = L-phenylalanyl-tRNA(Phe) + AMP + diphosphate + H(+)</text>
        <dbReference type="Rhea" id="RHEA:19413"/>
        <dbReference type="Rhea" id="RHEA-COMP:9668"/>
        <dbReference type="Rhea" id="RHEA-COMP:9699"/>
        <dbReference type="ChEBI" id="CHEBI:15378"/>
        <dbReference type="ChEBI" id="CHEBI:30616"/>
        <dbReference type="ChEBI" id="CHEBI:33019"/>
        <dbReference type="ChEBI" id="CHEBI:58095"/>
        <dbReference type="ChEBI" id="CHEBI:78442"/>
        <dbReference type="ChEBI" id="CHEBI:78531"/>
        <dbReference type="ChEBI" id="CHEBI:456215"/>
        <dbReference type="EC" id="6.1.1.20"/>
    </reaction>
</comment>
<dbReference type="Pfam" id="PF03147">
    <property type="entry name" value="FDX-ACB"/>
    <property type="match status" value="1"/>
</dbReference>
<dbReference type="InterPro" id="IPR012340">
    <property type="entry name" value="NA-bd_OB-fold"/>
</dbReference>
<dbReference type="SUPFAM" id="SSF54991">
    <property type="entry name" value="Anticodon-binding domain of PheRS"/>
    <property type="match status" value="1"/>
</dbReference>
<dbReference type="SUPFAM" id="SSF55681">
    <property type="entry name" value="Class II aaRS and biotin synthetases"/>
    <property type="match status" value="1"/>
</dbReference>
<dbReference type="SUPFAM" id="SSF50249">
    <property type="entry name" value="Nucleic acid-binding proteins"/>
    <property type="match status" value="1"/>
</dbReference>
<evidence type="ECO:0000256" key="10">
    <source>
        <dbReference type="ARBA" id="ARBA00022842"/>
    </source>
</evidence>
<dbReference type="Pfam" id="PF17759">
    <property type="entry name" value="tRNA_synthFbeta"/>
    <property type="match status" value="1"/>
</dbReference>
<keyword evidence="7 15" id="KW-0479">Metal-binding</keyword>
<keyword evidence="8 15" id="KW-0547">Nucleotide-binding</keyword>
<evidence type="ECO:0000256" key="13">
    <source>
        <dbReference type="ARBA" id="ARBA00023146"/>
    </source>
</evidence>
<comment type="subunit">
    <text evidence="3 15">Tetramer of two alpha and two beta subunits.</text>
</comment>
<keyword evidence="11 16" id="KW-0694">RNA-binding</keyword>
<keyword evidence="12 15" id="KW-0648">Protein biosynthesis</keyword>
<dbReference type="SMART" id="SM00874">
    <property type="entry name" value="B5"/>
    <property type="match status" value="1"/>
</dbReference>
<evidence type="ECO:0000259" key="19">
    <source>
        <dbReference type="PROSITE" id="PS51483"/>
    </source>
</evidence>
<dbReference type="Gene3D" id="2.40.50.140">
    <property type="entry name" value="Nucleic acid-binding proteins"/>
    <property type="match status" value="1"/>
</dbReference>
<dbReference type="CDD" id="cd00769">
    <property type="entry name" value="PheRS_beta_core"/>
    <property type="match status" value="1"/>
</dbReference>
<keyword evidence="4 15" id="KW-0963">Cytoplasm</keyword>
<evidence type="ECO:0000256" key="4">
    <source>
        <dbReference type="ARBA" id="ARBA00022490"/>
    </source>
</evidence>
<organism evidence="20 21">
    <name type="scientific">Actinokineospora guangxiensis</name>
    <dbReference type="NCBI Taxonomy" id="1490288"/>
    <lineage>
        <taxon>Bacteria</taxon>
        <taxon>Bacillati</taxon>
        <taxon>Actinomycetota</taxon>
        <taxon>Actinomycetes</taxon>
        <taxon>Pseudonocardiales</taxon>
        <taxon>Pseudonocardiaceae</taxon>
        <taxon>Actinokineospora</taxon>
    </lineage>
</organism>
<feature type="binding site" evidence="15">
    <location>
        <position position="488"/>
    </location>
    <ligand>
        <name>Mg(2+)</name>
        <dbReference type="ChEBI" id="CHEBI:18420"/>
        <note>shared with alpha subunit</note>
    </ligand>
</feature>
<dbReference type="InterPro" id="IPR002547">
    <property type="entry name" value="tRNA-bd_dom"/>
</dbReference>
<comment type="caution">
    <text evidence="20">The sequence shown here is derived from an EMBL/GenBank/DDBJ whole genome shotgun (WGS) entry which is preliminary data.</text>
</comment>
<dbReference type="InterPro" id="IPR033714">
    <property type="entry name" value="tRNA_bind_bactPheRS"/>
</dbReference>
<dbReference type="Pfam" id="PF01588">
    <property type="entry name" value="tRNA_bind"/>
    <property type="match status" value="1"/>
</dbReference>
<comment type="subcellular location">
    <subcellularLocation>
        <location evidence="1 15">Cytoplasm</location>
    </subcellularLocation>
</comment>
<keyword evidence="21" id="KW-1185">Reference proteome</keyword>
<name>A0ABW0ENU7_9PSEU</name>
<evidence type="ECO:0000256" key="1">
    <source>
        <dbReference type="ARBA" id="ARBA00004496"/>
    </source>
</evidence>
<keyword evidence="9 15" id="KW-0067">ATP-binding</keyword>
<evidence type="ECO:0000256" key="2">
    <source>
        <dbReference type="ARBA" id="ARBA00008653"/>
    </source>
</evidence>
<evidence type="ECO:0000256" key="9">
    <source>
        <dbReference type="ARBA" id="ARBA00022840"/>
    </source>
</evidence>
<evidence type="ECO:0000256" key="11">
    <source>
        <dbReference type="ARBA" id="ARBA00022884"/>
    </source>
</evidence>
<dbReference type="InterPro" id="IPR041616">
    <property type="entry name" value="PheRS_beta_core"/>
</dbReference>
<evidence type="ECO:0000313" key="21">
    <source>
        <dbReference type="Proteomes" id="UP001596157"/>
    </source>
</evidence>
<dbReference type="InterPro" id="IPR036690">
    <property type="entry name" value="Fdx_antiC-bd_sf"/>
</dbReference>
<dbReference type="Pfam" id="PF03484">
    <property type="entry name" value="B5"/>
    <property type="match status" value="1"/>
</dbReference>
<accession>A0ABW0ENU7</accession>
<dbReference type="PANTHER" id="PTHR10947">
    <property type="entry name" value="PHENYLALANYL-TRNA SYNTHETASE BETA CHAIN AND LEUCINE-RICH REPEAT-CONTAINING PROTEIN 47"/>
    <property type="match status" value="1"/>
</dbReference>
<dbReference type="InterPro" id="IPR045864">
    <property type="entry name" value="aa-tRNA-synth_II/BPL/LPL"/>
</dbReference>
<feature type="domain" description="TRNA-binding" evidence="17">
    <location>
        <begin position="44"/>
        <end position="173"/>
    </location>
</feature>
<feature type="binding site" evidence="15">
    <location>
        <position position="491"/>
    </location>
    <ligand>
        <name>Mg(2+)</name>
        <dbReference type="ChEBI" id="CHEBI:18420"/>
        <note>shared with alpha subunit</note>
    </ligand>
</feature>
<dbReference type="Gene3D" id="3.30.56.10">
    <property type="match status" value="2"/>
</dbReference>
<dbReference type="CDD" id="cd02796">
    <property type="entry name" value="tRNA_bind_bactPheRS"/>
    <property type="match status" value="1"/>
</dbReference>
<evidence type="ECO:0000256" key="5">
    <source>
        <dbReference type="ARBA" id="ARBA00022555"/>
    </source>
</evidence>
<dbReference type="RefSeq" id="WP_378247513.1">
    <property type="nucleotide sequence ID" value="NZ_JBHSKF010000005.1"/>
</dbReference>
<dbReference type="PROSITE" id="PS50886">
    <property type="entry name" value="TRBD"/>
    <property type="match status" value="1"/>
</dbReference>
<feature type="binding site" evidence="15">
    <location>
        <position position="492"/>
    </location>
    <ligand>
        <name>Mg(2+)</name>
        <dbReference type="ChEBI" id="CHEBI:18420"/>
        <note>shared with alpha subunit</note>
    </ligand>
</feature>
<feature type="domain" description="B5" evidence="19">
    <location>
        <begin position="424"/>
        <end position="504"/>
    </location>
</feature>
<dbReference type="GO" id="GO:0004826">
    <property type="term" value="F:phenylalanine-tRNA ligase activity"/>
    <property type="evidence" value="ECO:0007669"/>
    <property type="project" value="UniProtKB-EC"/>
</dbReference>
<comment type="similarity">
    <text evidence="2 15">Belongs to the phenylalanyl-tRNA synthetase beta subunit family. Type 1 subfamily.</text>
</comment>
<dbReference type="PANTHER" id="PTHR10947:SF0">
    <property type="entry name" value="PHENYLALANINE--TRNA LIGASE BETA SUBUNIT"/>
    <property type="match status" value="1"/>
</dbReference>
<evidence type="ECO:0000256" key="7">
    <source>
        <dbReference type="ARBA" id="ARBA00022723"/>
    </source>
</evidence>
<keyword evidence="13 15" id="KW-0030">Aminoacyl-tRNA synthetase</keyword>
<dbReference type="HAMAP" id="MF_00283">
    <property type="entry name" value="Phe_tRNA_synth_beta1"/>
    <property type="match status" value="1"/>
</dbReference>
<evidence type="ECO:0000256" key="15">
    <source>
        <dbReference type="HAMAP-Rule" id="MF_00283"/>
    </source>
</evidence>
<dbReference type="InterPro" id="IPR045060">
    <property type="entry name" value="Phe-tRNA-ligase_IIc_bsu"/>
</dbReference>
<evidence type="ECO:0000256" key="12">
    <source>
        <dbReference type="ARBA" id="ARBA00022917"/>
    </source>
</evidence>
<dbReference type="Gene3D" id="3.30.70.380">
    <property type="entry name" value="Ferrodoxin-fold anticodon-binding domain"/>
    <property type="match status" value="1"/>
</dbReference>
<evidence type="ECO:0000313" key="20">
    <source>
        <dbReference type="EMBL" id="MFC5287995.1"/>
    </source>
</evidence>
<evidence type="ECO:0000256" key="14">
    <source>
        <dbReference type="ARBA" id="ARBA00049255"/>
    </source>
</evidence>
<dbReference type="NCBIfam" id="TIGR00472">
    <property type="entry name" value="pheT_bact"/>
    <property type="match status" value="1"/>
</dbReference>
<keyword evidence="10 15" id="KW-0460">Magnesium</keyword>
<gene>
    <name evidence="15 20" type="primary">pheT</name>
    <name evidence="20" type="ORF">ACFPM7_13120</name>
</gene>
<feature type="binding site" evidence="15">
    <location>
        <position position="482"/>
    </location>
    <ligand>
        <name>Mg(2+)</name>
        <dbReference type="ChEBI" id="CHEBI:18420"/>
        <note>shared with alpha subunit</note>
    </ligand>
</feature>
<dbReference type="Pfam" id="PF03483">
    <property type="entry name" value="B3_4"/>
    <property type="match status" value="1"/>
</dbReference>
<protein>
    <recommendedName>
        <fullName evidence="15">Phenylalanine--tRNA ligase beta subunit</fullName>
        <ecNumber evidence="15">6.1.1.20</ecNumber>
    </recommendedName>
    <alternativeName>
        <fullName evidence="15">Phenylalanyl-tRNA synthetase beta subunit</fullName>
        <shortName evidence="15">PheRS</shortName>
    </alternativeName>
</protein>
<evidence type="ECO:0000259" key="18">
    <source>
        <dbReference type="PROSITE" id="PS51447"/>
    </source>
</evidence>
<proteinExistence type="inferred from homology"/>
<reference evidence="21" key="1">
    <citation type="journal article" date="2019" name="Int. J. Syst. Evol. Microbiol.">
        <title>The Global Catalogue of Microorganisms (GCM) 10K type strain sequencing project: providing services to taxonomists for standard genome sequencing and annotation.</title>
        <authorList>
            <consortium name="The Broad Institute Genomics Platform"/>
            <consortium name="The Broad Institute Genome Sequencing Center for Infectious Disease"/>
            <person name="Wu L."/>
            <person name="Ma J."/>
        </authorList>
    </citation>
    <scope>NUCLEOTIDE SEQUENCE [LARGE SCALE GENOMIC DNA]</scope>
    <source>
        <strain evidence="21">CCUG 59778</strain>
    </source>
</reference>
<dbReference type="SUPFAM" id="SSF56037">
    <property type="entry name" value="PheT/TilS domain"/>
    <property type="match status" value="1"/>
</dbReference>
<dbReference type="InterPro" id="IPR005146">
    <property type="entry name" value="B3/B4_tRNA-bd"/>
</dbReference>
<dbReference type="InterPro" id="IPR005121">
    <property type="entry name" value="Fdx_antiC-bd"/>
</dbReference>
<dbReference type="InterPro" id="IPR005147">
    <property type="entry name" value="tRNA_synthase_B5-dom"/>
</dbReference>
<dbReference type="InterPro" id="IPR009061">
    <property type="entry name" value="DNA-bd_dom_put_sf"/>
</dbReference>
<keyword evidence="6 15" id="KW-0436">Ligase</keyword>
<dbReference type="SMART" id="SM00873">
    <property type="entry name" value="B3_4"/>
    <property type="match status" value="1"/>
</dbReference>
<dbReference type="Gene3D" id="3.30.930.10">
    <property type="entry name" value="Bira Bifunctional Protein, Domain 2"/>
    <property type="match status" value="1"/>
</dbReference>